<organism evidence="1 2">
    <name type="scientific">Nocardioides guangzhouensis</name>
    <dbReference type="NCBI Taxonomy" id="2497878"/>
    <lineage>
        <taxon>Bacteria</taxon>
        <taxon>Bacillati</taxon>
        <taxon>Actinomycetota</taxon>
        <taxon>Actinomycetes</taxon>
        <taxon>Propionibacteriales</taxon>
        <taxon>Nocardioidaceae</taxon>
        <taxon>Nocardioides</taxon>
    </lineage>
</organism>
<dbReference type="OrthoDB" id="3788336at2"/>
<reference evidence="1 2" key="1">
    <citation type="submission" date="2019-01" db="EMBL/GenBank/DDBJ databases">
        <title>Nocardioides guangzhouensis sp. nov., an actinobacterium isolated from soil.</title>
        <authorList>
            <person name="Fu Y."/>
            <person name="Cai Y."/>
            <person name="Lin Z."/>
            <person name="Chen P."/>
        </authorList>
    </citation>
    <scope>NUCLEOTIDE SEQUENCE [LARGE SCALE GENOMIC DNA]</scope>
    <source>
        <strain evidence="1 2">130</strain>
    </source>
</reference>
<evidence type="ECO:0000313" key="1">
    <source>
        <dbReference type="EMBL" id="RYP88973.1"/>
    </source>
</evidence>
<evidence type="ECO:0000313" key="2">
    <source>
        <dbReference type="Proteomes" id="UP000295198"/>
    </source>
</evidence>
<protein>
    <submittedName>
        <fullName evidence="1">Uncharacterized protein</fullName>
    </submittedName>
</protein>
<dbReference type="AlphaFoldDB" id="A0A4Q4ZKU1"/>
<name>A0A4Q4ZKU1_9ACTN</name>
<dbReference type="EMBL" id="SDKM01000001">
    <property type="protein sequence ID" value="RYP88973.1"/>
    <property type="molecule type" value="Genomic_DNA"/>
</dbReference>
<keyword evidence="2" id="KW-1185">Reference proteome</keyword>
<dbReference type="Proteomes" id="UP000295198">
    <property type="component" value="Unassembled WGS sequence"/>
</dbReference>
<proteinExistence type="predicted"/>
<comment type="caution">
    <text evidence="1">The sequence shown here is derived from an EMBL/GenBank/DDBJ whole genome shotgun (WGS) entry which is preliminary data.</text>
</comment>
<gene>
    <name evidence="1" type="ORF">EKO23_00615</name>
</gene>
<accession>A0A4Q4ZKU1</accession>
<dbReference type="RefSeq" id="WP_134713015.1">
    <property type="nucleotide sequence ID" value="NZ_SDKM01000001.1"/>
</dbReference>
<sequence length="98" mass="10527">MELVPVTVGLASRAWDQQHIDLASAADLVGGATTSGFTAAVAGPAARFIGDWERFTDALGTRSEGQADGLREVIRTYLDTEGVVASRFLLQAYVEERR</sequence>